<feature type="compositionally biased region" description="Acidic residues" evidence="4">
    <location>
        <begin position="258"/>
        <end position="281"/>
    </location>
</feature>
<evidence type="ECO:0000256" key="1">
    <source>
        <dbReference type="ARBA" id="ARBA00004496"/>
    </source>
</evidence>
<dbReference type="GO" id="GO:0005737">
    <property type="term" value="C:cytoplasm"/>
    <property type="evidence" value="ECO:0007669"/>
    <property type="project" value="UniProtKB-SubCell"/>
</dbReference>
<evidence type="ECO:0000313" key="6">
    <source>
        <dbReference type="EMBL" id="KAK3105997.1"/>
    </source>
</evidence>
<dbReference type="Gene3D" id="2.30.29.30">
    <property type="entry name" value="Pleckstrin-homology domain (PH domain)/Phosphotyrosine-binding domain (PTB)"/>
    <property type="match status" value="1"/>
</dbReference>
<dbReference type="Proteomes" id="UP001186944">
    <property type="component" value="Unassembled WGS sequence"/>
</dbReference>
<dbReference type="PANTHER" id="PTHR15129:SF0">
    <property type="entry name" value="SH3 DOMAIN-CONTAINING PROTEIN"/>
    <property type="match status" value="1"/>
</dbReference>
<dbReference type="PROSITE" id="PS50003">
    <property type="entry name" value="PH_DOMAIN"/>
    <property type="match status" value="1"/>
</dbReference>
<sequence length="419" mass="47593">KKLLSVKYQKRWCVIHEGIFYYYDGQLDRKQKGAFDLTGYKFFHLVGAENSFAFVKKGNRSFEFIASSRKDFAKWEEAMRVVNREDSKQSATSERHENYTKEKRKPRLPKGRAIPEIPEERPQAKVVNLPKRPPPPVPTSSVEEEDEDEFYMDPNEINDGGTPTLHHGANRRPPHKAVSTKGEADDDQEIDYLDVTEINSNPKKIISNSKSTPNPTIAHLLASASTRKKQKSVDNSDQEIDNGYAEFIADVKTKPEQSDDVGSDESDIYLDYGDDVDDMEDTHDSDSGRQMYAKPLKRNISADSAGKDSDSESSGEEPSDMYEDVDDVDVSSVVDDFNKTHSKPKREIPRPVISEDEDSFDNNDSRVSPSNGNSKSKEVPQMLNPLMQEMKQKMNIKEKPSRKPVQRRIVRKKLSIIAI</sequence>
<dbReference type="PANTHER" id="PTHR15129">
    <property type="entry name" value="SRC-ASSOCIATED ADAPTOR PROTEIN"/>
    <property type="match status" value="1"/>
</dbReference>
<dbReference type="AlphaFoldDB" id="A0AA89C4U3"/>
<feature type="compositionally biased region" description="Acidic residues" evidence="4">
    <location>
        <begin position="142"/>
        <end position="151"/>
    </location>
</feature>
<evidence type="ECO:0000256" key="4">
    <source>
        <dbReference type="SAM" id="MobiDB-lite"/>
    </source>
</evidence>
<proteinExistence type="predicted"/>
<feature type="compositionally biased region" description="Basic and acidic residues" evidence="4">
    <location>
        <begin position="83"/>
        <end position="101"/>
    </location>
</feature>
<reference evidence="6" key="1">
    <citation type="submission" date="2019-08" db="EMBL/GenBank/DDBJ databases">
        <title>The improved chromosome-level genome for the pearl oyster Pinctada fucata martensii using PacBio sequencing and Hi-C.</title>
        <authorList>
            <person name="Zheng Z."/>
        </authorList>
    </citation>
    <scope>NUCLEOTIDE SEQUENCE</scope>
    <source>
        <strain evidence="6">ZZ-2019</strain>
        <tissue evidence="6">Adductor muscle</tissue>
    </source>
</reference>
<evidence type="ECO:0000259" key="5">
    <source>
        <dbReference type="PROSITE" id="PS50003"/>
    </source>
</evidence>
<dbReference type="EMBL" id="VSWD01000003">
    <property type="protein sequence ID" value="KAK3105997.1"/>
    <property type="molecule type" value="Genomic_DNA"/>
</dbReference>
<evidence type="ECO:0000256" key="3">
    <source>
        <dbReference type="ARBA" id="ARBA00022553"/>
    </source>
</evidence>
<dbReference type="InterPro" id="IPR001849">
    <property type="entry name" value="PH_domain"/>
</dbReference>
<organism evidence="6 7">
    <name type="scientific">Pinctada imbricata</name>
    <name type="common">Atlantic pearl-oyster</name>
    <name type="synonym">Pinctada martensii</name>
    <dbReference type="NCBI Taxonomy" id="66713"/>
    <lineage>
        <taxon>Eukaryota</taxon>
        <taxon>Metazoa</taxon>
        <taxon>Spiralia</taxon>
        <taxon>Lophotrochozoa</taxon>
        <taxon>Mollusca</taxon>
        <taxon>Bivalvia</taxon>
        <taxon>Autobranchia</taxon>
        <taxon>Pteriomorphia</taxon>
        <taxon>Pterioida</taxon>
        <taxon>Pterioidea</taxon>
        <taxon>Pteriidae</taxon>
        <taxon>Pinctada</taxon>
    </lineage>
</organism>
<accession>A0AA89C4U3</accession>
<keyword evidence="2" id="KW-0963">Cytoplasm</keyword>
<comment type="caution">
    <text evidence="6">The sequence shown here is derived from an EMBL/GenBank/DDBJ whole genome shotgun (WGS) entry which is preliminary data.</text>
</comment>
<protein>
    <recommendedName>
        <fullName evidence="5">PH domain-containing protein</fullName>
    </recommendedName>
</protein>
<keyword evidence="7" id="KW-1185">Reference proteome</keyword>
<feature type="non-terminal residue" evidence="6">
    <location>
        <position position="1"/>
    </location>
</feature>
<feature type="domain" description="PH" evidence="5">
    <location>
        <begin position="1"/>
        <end position="84"/>
    </location>
</feature>
<dbReference type="SUPFAM" id="SSF50729">
    <property type="entry name" value="PH domain-like"/>
    <property type="match status" value="1"/>
</dbReference>
<name>A0AA89C4U3_PINIB</name>
<feature type="region of interest" description="Disordered" evidence="4">
    <location>
        <begin position="248"/>
        <end position="380"/>
    </location>
</feature>
<keyword evidence="3" id="KW-0597">Phosphoprotein</keyword>
<feature type="compositionally biased region" description="Acidic residues" evidence="4">
    <location>
        <begin position="311"/>
        <end position="329"/>
    </location>
</feature>
<dbReference type="GO" id="GO:0005886">
    <property type="term" value="C:plasma membrane"/>
    <property type="evidence" value="ECO:0007669"/>
    <property type="project" value="TreeGrafter"/>
</dbReference>
<feature type="region of interest" description="Disordered" evidence="4">
    <location>
        <begin position="83"/>
        <end position="189"/>
    </location>
</feature>
<dbReference type="InterPro" id="IPR037781">
    <property type="entry name" value="SKAP_fam"/>
</dbReference>
<gene>
    <name evidence="6" type="ORF">FSP39_010485</name>
</gene>
<dbReference type="InterPro" id="IPR011993">
    <property type="entry name" value="PH-like_dom_sf"/>
</dbReference>
<evidence type="ECO:0000313" key="7">
    <source>
        <dbReference type="Proteomes" id="UP001186944"/>
    </source>
</evidence>
<comment type="subcellular location">
    <subcellularLocation>
        <location evidence="1">Cytoplasm</location>
    </subcellularLocation>
</comment>
<evidence type="ECO:0000256" key="2">
    <source>
        <dbReference type="ARBA" id="ARBA00022490"/>
    </source>
</evidence>
<dbReference type="Pfam" id="PF00169">
    <property type="entry name" value="PH"/>
    <property type="match status" value="1"/>
</dbReference>